<evidence type="ECO:0000313" key="3">
    <source>
        <dbReference type="Proteomes" id="UP000269903"/>
    </source>
</evidence>
<name>A0A7Z8ZV85_STRSZ</name>
<protein>
    <submittedName>
        <fullName evidence="2">Uncharacterized protein</fullName>
    </submittedName>
</protein>
<evidence type="ECO:0000313" key="2">
    <source>
        <dbReference type="EMBL" id="VEF05019.1"/>
    </source>
</evidence>
<feature type="chain" id="PRO_5039619811" evidence="1">
    <location>
        <begin position="20"/>
        <end position="93"/>
    </location>
</feature>
<dbReference type="EMBL" id="LR134317">
    <property type="protein sequence ID" value="VEF05019.1"/>
    <property type="molecule type" value="Genomic_DNA"/>
</dbReference>
<dbReference type="RefSeq" id="WP_154803596.1">
    <property type="nucleotide sequence ID" value="NZ_LR134317.1"/>
</dbReference>
<gene>
    <name evidence="2" type="ORF">NCTC6180_00128</name>
</gene>
<evidence type="ECO:0000256" key="1">
    <source>
        <dbReference type="SAM" id="SignalP"/>
    </source>
</evidence>
<sequence length="93" mass="10002">MSKTTLLTSVSLLCLAASANTLTVKAENSADLYIEANRSVGNEVPLTPEQQAILDNMSNLEQKYLDYGLSKPVEFDSKNFFKARIGAGAGEMG</sequence>
<accession>A0A7Z8ZV85</accession>
<reference evidence="2 3" key="1">
    <citation type="submission" date="2018-12" db="EMBL/GenBank/DDBJ databases">
        <authorList>
            <consortium name="Pathogen Informatics"/>
        </authorList>
    </citation>
    <scope>NUCLEOTIDE SEQUENCE [LARGE SCALE GENOMIC DNA]</scope>
    <source>
        <strain evidence="2 3">NCTC6180</strain>
    </source>
</reference>
<organism evidence="2 3">
    <name type="scientific">Streptococcus equi subsp. zooepidemicus</name>
    <dbReference type="NCBI Taxonomy" id="40041"/>
    <lineage>
        <taxon>Bacteria</taxon>
        <taxon>Bacillati</taxon>
        <taxon>Bacillota</taxon>
        <taxon>Bacilli</taxon>
        <taxon>Lactobacillales</taxon>
        <taxon>Streptococcaceae</taxon>
        <taxon>Streptococcus</taxon>
    </lineage>
</organism>
<dbReference type="Proteomes" id="UP000269903">
    <property type="component" value="Chromosome"/>
</dbReference>
<proteinExistence type="predicted"/>
<keyword evidence="1" id="KW-0732">Signal</keyword>
<dbReference type="AlphaFoldDB" id="A0A7Z8ZV85"/>
<feature type="signal peptide" evidence="1">
    <location>
        <begin position="1"/>
        <end position="19"/>
    </location>
</feature>